<dbReference type="Proteomes" id="UP000309215">
    <property type="component" value="Unassembled WGS sequence"/>
</dbReference>
<dbReference type="InterPro" id="IPR035906">
    <property type="entry name" value="MetI-like_sf"/>
</dbReference>
<proteinExistence type="inferred from homology"/>
<dbReference type="Pfam" id="PF00528">
    <property type="entry name" value="BPD_transp_1"/>
    <property type="match status" value="1"/>
</dbReference>
<feature type="region of interest" description="Disordered" evidence="8">
    <location>
        <begin position="324"/>
        <end position="347"/>
    </location>
</feature>
<dbReference type="PANTHER" id="PTHR43386">
    <property type="entry name" value="OLIGOPEPTIDE TRANSPORT SYSTEM PERMEASE PROTEIN APPC"/>
    <property type="match status" value="1"/>
</dbReference>
<dbReference type="AlphaFoldDB" id="A0A4V5PMK2"/>
<gene>
    <name evidence="10" type="ORF">E8A74_24280</name>
</gene>
<dbReference type="EMBL" id="SSMQ01000026">
    <property type="protein sequence ID" value="TKD03974.1"/>
    <property type="molecule type" value="Genomic_DNA"/>
</dbReference>
<keyword evidence="2 7" id="KW-0813">Transport</keyword>
<protein>
    <submittedName>
        <fullName evidence="10">ABC transporter permease</fullName>
    </submittedName>
</protein>
<comment type="caution">
    <text evidence="10">The sequence shown here is derived from an EMBL/GenBank/DDBJ whole genome shotgun (WGS) entry which is preliminary data.</text>
</comment>
<dbReference type="PROSITE" id="PS50928">
    <property type="entry name" value="ABC_TM1"/>
    <property type="match status" value="1"/>
</dbReference>
<comment type="subcellular location">
    <subcellularLocation>
        <location evidence="1 7">Cell membrane</location>
        <topology evidence="1 7">Multi-pass membrane protein</topology>
    </subcellularLocation>
</comment>
<evidence type="ECO:0000313" key="11">
    <source>
        <dbReference type="Proteomes" id="UP000309215"/>
    </source>
</evidence>
<dbReference type="InterPro" id="IPR050366">
    <property type="entry name" value="BP-dependent_transpt_permease"/>
</dbReference>
<evidence type="ECO:0000256" key="3">
    <source>
        <dbReference type="ARBA" id="ARBA00022475"/>
    </source>
</evidence>
<organism evidence="10 11">
    <name type="scientific">Polyangium fumosum</name>
    <dbReference type="NCBI Taxonomy" id="889272"/>
    <lineage>
        <taxon>Bacteria</taxon>
        <taxon>Pseudomonadati</taxon>
        <taxon>Myxococcota</taxon>
        <taxon>Polyangia</taxon>
        <taxon>Polyangiales</taxon>
        <taxon>Polyangiaceae</taxon>
        <taxon>Polyangium</taxon>
    </lineage>
</organism>
<dbReference type="PANTHER" id="PTHR43386:SF1">
    <property type="entry name" value="D,D-DIPEPTIDE TRANSPORT SYSTEM PERMEASE PROTEIN DDPC-RELATED"/>
    <property type="match status" value="1"/>
</dbReference>
<reference evidence="10 11" key="1">
    <citation type="submission" date="2019-04" db="EMBL/GenBank/DDBJ databases">
        <authorList>
            <person name="Li Y."/>
            <person name="Wang J."/>
        </authorList>
    </citation>
    <scope>NUCLEOTIDE SEQUENCE [LARGE SCALE GENOMIC DNA]</scope>
    <source>
        <strain evidence="10 11">DSM 14668</strain>
    </source>
</reference>
<evidence type="ECO:0000256" key="1">
    <source>
        <dbReference type="ARBA" id="ARBA00004651"/>
    </source>
</evidence>
<name>A0A4V5PMK2_9BACT</name>
<accession>A0A4V5PMK2</accession>
<evidence type="ECO:0000256" key="7">
    <source>
        <dbReference type="RuleBase" id="RU363032"/>
    </source>
</evidence>
<evidence type="ECO:0000313" key="10">
    <source>
        <dbReference type="EMBL" id="TKD03974.1"/>
    </source>
</evidence>
<dbReference type="OrthoDB" id="9783218at2"/>
<feature type="transmembrane region" description="Helical" evidence="7">
    <location>
        <begin position="242"/>
        <end position="267"/>
    </location>
</feature>
<dbReference type="GO" id="GO:0005886">
    <property type="term" value="C:plasma membrane"/>
    <property type="evidence" value="ECO:0007669"/>
    <property type="project" value="UniProtKB-SubCell"/>
</dbReference>
<keyword evidence="3" id="KW-1003">Cell membrane</keyword>
<evidence type="ECO:0000256" key="6">
    <source>
        <dbReference type="ARBA" id="ARBA00023136"/>
    </source>
</evidence>
<evidence type="ECO:0000256" key="2">
    <source>
        <dbReference type="ARBA" id="ARBA00022448"/>
    </source>
</evidence>
<dbReference type="CDD" id="cd06261">
    <property type="entry name" value="TM_PBP2"/>
    <property type="match status" value="1"/>
</dbReference>
<evidence type="ECO:0000256" key="8">
    <source>
        <dbReference type="SAM" id="MobiDB-lite"/>
    </source>
</evidence>
<feature type="domain" description="ABC transmembrane type-1" evidence="9">
    <location>
        <begin position="124"/>
        <end position="313"/>
    </location>
</feature>
<dbReference type="Gene3D" id="1.10.3720.10">
    <property type="entry name" value="MetI-like"/>
    <property type="match status" value="1"/>
</dbReference>
<dbReference type="InterPro" id="IPR000515">
    <property type="entry name" value="MetI-like"/>
</dbReference>
<feature type="transmembrane region" description="Helical" evidence="7">
    <location>
        <begin position="127"/>
        <end position="148"/>
    </location>
</feature>
<keyword evidence="6 7" id="KW-0472">Membrane</keyword>
<keyword evidence="4 7" id="KW-0812">Transmembrane</keyword>
<evidence type="ECO:0000256" key="4">
    <source>
        <dbReference type="ARBA" id="ARBA00022692"/>
    </source>
</evidence>
<evidence type="ECO:0000256" key="5">
    <source>
        <dbReference type="ARBA" id="ARBA00022989"/>
    </source>
</evidence>
<feature type="transmembrane region" description="Helical" evidence="7">
    <location>
        <begin position="291"/>
        <end position="313"/>
    </location>
</feature>
<sequence>MSHRTTVLRRVAHSRRAGLGAVLLGLLVLVGVFAELLAAPAPLFAVGPRGVEFLPAIVHAERYEQLSEDEITRSYADAFAVWPLVRSGPKEPSVAGPLAPSSRAHPLGTDEKGRDLFARLVYGARTALGLSLVAVLVSAVLGVLLGGLSGIRGGTSRDVLVRLVETIDTFPAILVVALVRAIEHEPSALSLVLAVAFVRWAEVARLVHAESLRGATEDYALAARALGASRARIFLRHVLPNALGPVTVSSVFGVASVVLLEAAISFLEMGAPTSAASWGETLAQGARNPSALRLLILPALLLLVTVGGSYLVADALRDAMDPRAARKRRDETYGSFGRSADEPHVSR</sequence>
<dbReference type="RefSeq" id="WP_136931449.1">
    <property type="nucleotide sequence ID" value="NZ_SSMQ01000026.1"/>
</dbReference>
<dbReference type="SUPFAM" id="SSF161098">
    <property type="entry name" value="MetI-like"/>
    <property type="match status" value="1"/>
</dbReference>
<evidence type="ECO:0000259" key="9">
    <source>
        <dbReference type="PROSITE" id="PS50928"/>
    </source>
</evidence>
<comment type="similarity">
    <text evidence="7">Belongs to the binding-protein-dependent transport system permease family.</text>
</comment>
<dbReference type="GO" id="GO:0055085">
    <property type="term" value="P:transmembrane transport"/>
    <property type="evidence" value="ECO:0007669"/>
    <property type="project" value="InterPro"/>
</dbReference>
<keyword evidence="11" id="KW-1185">Reference proteome</keyword>
<keyword evidence="5 7" id="KW-1133">Transmembrane helix</keyword>